<feature type="region of interest" description="Disordered" evidence="8">
    <location>
        <begin position="1"/>
        <end position="27"/>
    </location>
</feature>
<reference evidence="11" key="1">
    <citation type="journal article" date="2020" name="J. Eukaryot. Microbiol.">
        <title>De novo Sequencing, Assembly and Annotation of the Transcriptome for the Free-Living Testate Amoeba Arcella intermedia.</title>
        <authorList>
            <person name="Ribeiro G.M."/>
            <person name="Porfirio-Sousa A.L."/>
            <person name="Maurer-Alcala X.X."/>
            <person name="Katz L.A."/>
            <person name="Lahr D.J.G."/>
        </authorList>
    </citation>
    <scope>NUCLEOTIDE SEQUENCE</scope>
</reference>
<sequence>MQTDPPEQQNPKDHKKQTKSKRDNKDKVLPKWMENATLLGEELEPLEPWLDKYNFHPQIAENIRHLKFKTLFPVQSVIIPEILCTQAIGGDICVSAPTGSGKTLGYVIPIVQSLVNRVVTRLRALVLVPTKILVAQVHSVFLQMTRGTDLKVAALGNETLNKDKKVLMGNYKGDLVGGHSEVDILISTPGRFVDHLTGTPGFTLQHLMFLVVDEADRLLMASYQEWLSRALEAINSQREGQFITSEKNRSMFFDACNMRSNQEISNYPPLRKMLYSATLTQNPKKIANLKLVNPKFFTASAVGFKLSPNLKQYIVQCHQDEKPLFLYMLMSHFKAQQVLCFTSSVESAHRLCLLINILAEDLKSDLRAVEYSSNIPTKQLNRLMEDIKAGKVKFIVCSDVMTRGLDVIDVDLVINYEVPSYSRTYVHRVGRTARAGRPGTSITVAKFEEVGFFNRLISNLENNEQERYLFDFEYEIKPFVPAYKGALKKLDALISGEKHRQPNYTQNLRKGNTPLTTQVPRDQDIIMDALKHSADILLFGGGNYEPFVPPTTQPQ</sequence>
<feature type="domain" description="Helicase C-terminal" evidence="10">
    <location>
        <begin position="309"/>
        <end position="475"/>
    </location>
</feature>
<dbReference type="InterPro" id="IPR014001">
    <property type="entry name" value="Helicase_ATP-bd"/>
</dbReference>
<organism evidence="11">
    <name type="scientific">Arcella intermedia</name>
    <dbReference type="NCBI Taxonomy" id="1963864"/>
    <lineage>
        <taxon>Eukaryota</taxon>
        <taxon>Amoebozoa</taxon>
        <taxon>Tubulinea</taxon>
        <taxon>Elardia</taxon>
        <taxon>Arcellinida</taxon>
        <taxon>Sphaerothecina</taxon>
        <taxon>Arcellidae</taxon>
        <taxon>Arcella</taxon>
    </lineage>
</organism>
<dbReference type="SUPFAM" id="SSF52540">
    <property type="entry name" value="P-loop containing nucleoside triphosphate hydrolases"/>
    <property type="match status" value="1"/>
</dbReference>
<dbReference type="PROSITE" id="PS51194">
    <property type="entry name" value="HELICASE_CTER"/>
    <property type="match status" value="1"/>
</dbReference>
<evidence type="ECO:0000256" key="2">
    <source>
        <dbReference type="ARBA" id="ARBA00022801"/>
    </source>
</evidence>
<dbReference type="InterPro" id="IPR001650">
    <property type="entry name" value="Helicase_C-like"/>
</dbReference>
<evidence type="ECO:0000313" key="11">
    <source>
        <dbReference type="EMBL" id="NDV30455.1"/>
    </source>
</evidence>
<keyword evidence="3 6" id="KW-0347">Helicase</keyword>
<evidence type="ECO:0000256" key="7">
    <source>
        <dbReference type="RuleBase" id="RU365068"/>
    </source>
</evidence>
<evidence type="ECO:0000256" key="8">
    <source>
        <dbReference type="SAM" id="MobiDB-lite"/>
    </source>
</evidence>
<dbReference type="EMBL" id="GIBP01001486">
    <property type="protein sequence ID" value="NDV30455.1"/>
    <property type="molecule type" value="Transcribed_RNA"/>
</dbReference>
<feature type="domain" description="Helicase ATP-binding" evidence="9">
    <location>
        <begin position="83"/>
        <end position="297"/>
    </location>
</feature>
<dbReference type="AlphaFoldDB" id="A0A6B2L0Q4"/>
<evidence type="ECO:0000256" key="1">
    <source>
        <dbReference type="ARBA" id="ARBA00022741"/>
    </source>
</evidence>
<dbReference type="InterPro" id="IPR027417">
    <property type="entry name" value="P-loop_NTPase"/>
</dbReference>
<keyword evidence="5 7" id="KW-0694">RNA-binding</keyword>
<dbReference type="GO" id="GO:0003723">
    <property type="term" value="F:RNA binding"/>
    <property type="evidence" value="ECO:0007669"/>
    <property type="project" value="UniProtKB-UniRule"/>
</dbReference>
<dbReference type="GO" id="GO:0016787">
    <property type="term" value="F:hydrolase activity"/>
    <property type="evidence" value="ECO:0007669"/>
    <property type="project" value="UniProtKB-KW"/>
</dbReference>
<comment type="domain">
    <text evidence="7">The Q motif is unique to and characteristic of the DEAD box family of RNA helicases and controls ATP binding and hydrolysis.</text>
</comment>
<keyword evidence="2 6" id="KW-0378">Hydrolase</keyword>
<comment type="catalytic activity">
    <reaction evidence="7">
        <text>ATP + H2O = ADP + phosphate + H(+)</text>
        <dbReference type="Rhea" id="RHEA:13065"/>
        <dbReference type="ChEBI" id="CHEBI:15377"/>
        <dbReference type="ChEBI" id="CHEBI:15378"/>
        <dbReference type="ChEBI" id="CHEBI:30616"/>
        <dbReference type="ChEBI" id="CHEBI:43474"/>
        <dbReference type="ChEBI" id="CHEBI:456216"/>
        <dbReference type="EC" id="3.6.4.13"/>
    </reaction>
</comment>
<evidence type="ECO:0000256" key="5">
    <source>
        <dbReference type="ARBA" id="ARBA00022884"/>
    </source>
</evidence>
<name>A0A6B2L0Q4_9EUKA</name>
<dbReference type="Pfam" id="PF00270">
    <property type="entry name" value="DEAD"/>
    <property type="match status" value="1"/>
</dbReference>
<evidence type="ECO:0000256" key="4">
    <source>
        <dbReference type="ARBA" id="ARBA00022840"/>
    </source>
</evidence>
<dbReference type="InterPro" id="IPR000629">
    <property type="entry name" value="RNA-helicase_DEAD-box_CS"/>
</dbReference>
<evidence type="ECO:0000256" key="6">
    <source>
        <dbReference type="RuleBase" id="RU000492"/>
    </source>
</evidence>
<dbReference type="PROSITE" id="PS00039">
    <property type="entry name" value="DEAD_ATP_HELICASE"/>
    <property type="match status" value="1"/>
</dbReference>
<dbReference type="GO" id="GO:0003724">
    <property type="term" value="F:RNA helicase activity"/>
    <property type="evidence" value="ECO:0007669"/>
    <property type="project" value="UniProtKB-EC"/>
</dbReference>
<comment type="function">
    <text evidence="7">RNA helicase.</text>
</comment>
<dbReference type="PROSITE" id="PS51192">
    <property type="entry name" value="HELICASE_ATP_BIND_1"/>
    <property type="match status" value="1"/>
</dbReference>
<dbReference type="SMART" id="SM00487">
    <property type="entry name" value="DEXDc"/>
    <property type="match status" value="1"/>
</dbReference>
<evidence type="ECO:0000259" key="9">
    <source>
        <dbReference type="PROSITE" id="PS51192"/>
    </source>
</evidence>
<dbReference type="GO" id="GO:0005524">
    <property type="term" value="F:ATP binding"/>
    <property type="evidence" value="ECO:0007669"/>
    <property type="project" value="UniProtKB-UniRule"/>
</dbReference>
<dbReference type="Pfam" id="PF00271">
    <property type="entry name" value="Helicase_C"/>
    <property type="match status" value="1"/>
</dbReference>
<keyword evidence="1 6" id="KW-0547">Nucleotide-binding</keyword>
<dbReference type="CDD" id="cd17956">
    <property type="entry name" value="DEADc_DDX51"/>
    <property type="match status" value="1"/>
</dbReference>
<dbReference type="PANTHER" id="PTHR24031">
    <property type="entry name" value="RNA HELICASE"/>
    <property type="match status" value="1"/>
</dbReference>
<dbReference type="CDD" id="cd18787">
    <property type="entry name" value="SF2_C_DEAD"/>
    <property type="match status" value="1"/>
</dbReference>
<dbReference type="InterPro" id="IPR011545">
    <property type="entry name" value="DEAD/DEAH_box_helicase_dom"/>
</dbReference>
<dbReference type="Gene3D" id="3.40.50.300">
    <property type="entry name" value="P-loop containing nucleotide triphosphate hydrolases"/>
    <property type="match status" value="2"/>
</dbReference>
<accession>A0A6B2L0Q4</accession>
<dbReference type="SMART" id="SM00490">
    <property type="entry name" value="HELICc"/>
    <property type="match status" value="1"/>
</dbReference>
<evidence type="ECO:0000256" key="3">
    <source>
        <dbReference type="ARBA" id="ARBA00022806"/>
    </source>
</evidence>
<proteinExistence type="inferred from homology"/>
<dbReference type="EC" id="3.6.4.13" evidence="7"/>
<keyword evidence="4 6" id="KW-0067">ATP-binding</keyword>
<evidence type="ECO:0000259" key="10">
    <source>
        <dbReference type="PROSITE" id="PS51194"/>
    </source>
</evidence>
<protein>
    <recommendedName>
        <fullName evidence="7">ATP-dependent RNA helicase</fullName>
        <ecNumber evidence="7">3.6.4.13</ecNumber>
    </recommendedName>
</protein>
<comment type="similarity">
    <text evidence="6">Belongs to the DEAD box helicase family.</text>
</comment>